<gene>
    <name evidence="2" type="ORF">EBT44_06225</name>
</gene>
<dbReference type="AlphaFoldDB" id="A0A965GF44"/>
<comment type="caution">
    <text evidence="2">The sequence shown here is derived from an EMBL/GenBank/DDBJ whole genome shotgun (WGS) entry which is preliminary data.</text>
</comment>
<protein>
    <submittedName>
        <fullName evidence="2">Uncharacterized protein</fullName>
    </submittedName>
</protein>
<feature type="coiled-coil region" evidence="1">
    <location>
        <begin position="12"/>
        <end position="39"/>
    </location>
</feature>
<evidence type="ECO:0000313" key="2">
    <source>
        <dbReference type="EMBL" id="NBR94400.1"/>
    </source>
</evidence>
<organism evidence="2 3">
    <name type="scientific">Candidatus Fonsibacter lacus</name>
    <dbReference type="NCBI Taxonomy" id="2576439"/>
    <lineage>
        <taxon>Bacteria</taxon>
        <taxon>Pseudomonadati</taxon>
        <taxon>Pseudomonadota</taxon>
        <taxon>Alphaproteobacteria</taxon>
        <taxon>Candidatus Pelagibacterales</taxon>
        <taxon>Candidatus Pelagibacterales incertae sedis</taxon>
        <taxon>Candidatus Fonsibacter</taxon>
    </lineage>
</organism>
<evidence type="ECO:0000256" key="1">
    <source>
        <dbReference type="SAM" id="Coils"/>
    </source>
</evidence>
<keyword evidence="1" id="KW-0175">Coiled coil</keyword>
<name>A0A965GF44_9PROT</name>
<sequence length="83" mass="9414">MGIDTMYEYAVIQDLQTSLERANEDKAELRELVDVLLQKLAYAQPVITQTNKYCKALEDGEDLTGHLVSLIRAISDWNTKAIK</sequence>
<evidence type="ECO:0000313" key="3">
    <source>
        <dbReference type="Proteomes" id="UP000740727"/>
    </source>
</evidence>
<dbReference type="EMBL" id="RFXN01000128">
    <property type="protein sequence ID" value="NBR94400.1"/>
    <property type="molecule type" value="Genomic_DNA"/>
</dbReference>
<reference evidence="2" key="1">
    <citation type="submission" date="2018-10" db="EMBL/GenBank/DDBJ databases">
        <title>Iterative Subtractive Binning of Freshwater Chronoseries Metagenomes Recovers Nearly Complete Genomes from over Four Hundred Novel Species.</title>
        <authorList>
            <person name="Rodriguez-R L.M."/>
            <person name="Tsementzi D."/>
            <person name="Luo C."/>
            <person name="Konstantinidis K.T."/>
        </authorList>
    </citation>
    <scope>NUCLEOTIDE SEQUENCE</scope>
    <source>
        <strain evidence="2">WB5_2A_028</strain>
    </source>
</reference>
<proteinExistence type="predicted"/>
<accession>A0A965GF44</accession>
<dbReference type="Proteomes" id="UP000740727">
    <property type="component" value="Unassembled WGS sequence"/>
</dbReference>